<dbReference type="Pfam" id="PF13739">
    <property type="entry name" value="PdaC"/>
    <property type="match status" value="1"/>
</dbReference>
<dbReference type="Proteomes" id="UP000231092">
    <property type="component" value="Unassembled WGS sequence"/>
</dbReference>
<dbReference type="Gene3D" id="3.30.565.40">
    <property type="entry name" value="Fervidobacterium nodosum Rt17-B1 like"/>
    <property type="match status" value="1"/>
</dbReference>
<reference evidence="3 4" key="1">
    <citation type="submission" date="2017-11" db="EMBL/GenBank/DDBJ databases">
        <title>Understudied soil microbes with underappreciated capabilities: Untangling the Clostridium saccharolyticum group.</title>
        <authorList>
            <person name="Leschine S."/>
        </authorList>
    </citation>
    <scope>NUCLEOTIDE SEQUENCE [LARGE SCALE GENOMIC DNA]</scope>
    <source>
        <strain evidence="3 4">18A</strain>
    </source>
</reference>
<accession>A0A2M8Z6T0</accession>
<dbReference type="InterPro" id="IPR021729">
    <property type="entry name" value="DUF3298"/>
</dbReference>
<dbReference type="InterPro" id="IPR025303">
    <property type="entry name" value="PdaC"/>
</dbReference>
<evidence type="ECO:0000259" key="1">
    <source>
        <dbReference type="Pfam" id="PF11738"/>
    </source>
</evidence>
<feature type="domain" description="DUF3298" evidence="1">
    <location>
        <begin position="133"/>
        <end position="212"/>
    </location>
</feature>
<proteinExistence type="predicted"/>
<organism evidence="3 4">
    <name type="scientific">[Clostridium] celerecrescens 18A</name>
    <dbReference type="NCBI Taxonomy" id="1286362"/>
    <lineage>
        <taxon>Bacteria</taxon>
        <taxon>Bacillati</taxon>
        <taxon>Bacillota</taxon>
        <taxon>Clostridia</taxon>
        <taxon>Lachnospirales</taxon>
        <taxon>Lachnospiraceae</taxon>
        <taxon>Lacrimispora</taxon>
    </lineage>
</organism>
<dbReference type="OrthoDB" id="5637at2"/>
<evidence type="ECO:0000259" key="2">
    <source>
        <dbReference type="Pfam" id="PF13739"/>
    </source>
</evidence>
<comment type="caution">
    <text evidence="3">The sequence shown here is derived from an EMBL/GenBank/DDBJ whole genome shotgun (WGS) entry which is preliminary data.</text>
</comment>
<evidence type="ECO:0000313" key="3">
    <source>
        <dbReference type="EMBL" id="PJJ29143.1"/>
    </source>
</evidence>
<gene>
    <name evidence="3" type="ORF">H171_2674</name>
</gene>
<dbReference type="Gene3D" id="3.90.640.20">
    <property type="entry name" value="Heat-shock cognate protein, ATPase"/>
    <property type="match status" value="1"/>
</dbReference>
<dbReference type="Pfam" id="PF11738">
    <property type="entry name" value="DUF3298"/>
    <property type="match status" value="1"/>
</dbReference>
<dbReference type="AlphaFoldDB" id="A0A2M8Z6T0"/>
<name>A0A2M8Z6T0_9FIRM</name>
<dbReference type="EMBL" id="PGET01000001">
    <property type="protein sequence ID" value="PJJ29143.1"/>
    <property type="molecule type" value="Genomic_DNA"/>
</dbReference>
<dbReference type="RefSeq" id="WP_100305566.1">
    <property type="nucleotide sequence ID" value="NZ_PGET01000001.1"/>
</dbReference>
<dbReference type="PROSITE" id="PS51257">
    <property type="entry name" value="PROKAR_LIPOPROTEIN"/>
    <property type="match status" value="1"/>
</dbReference>
<dbReference type="InterPro" id="IPR037126">
    <property type="entry name" value="PdaC/RsiV-like_sf"/>
</dbReference>
<feature type="domain" description="Deacetylase PdaC" evidence="2">
    <location>
        <begin position="20"/>
        <end position="115"/>
    </location>
</feature>
<protein>
    <submittedName>
        <fullName evidence="3">Uncharacterized protein DUF3298</fullName>
    </submittedName>
</protein>
<evidence type="ECO:0000313" key="4">
    <source>
        <dbReference type="Proteomes" id="UP000231092"/>
    </source>
</evidence>
<sequence length="219" mass="25614">MQIISKKTLTDIMRYNGITVFTYAIHYPQFTSSCSSTAAQSINRFYEFRSRQSEIYCRTVLYPQAVDQARYVQKNQFPFNSYQFLSVFQTTYNKNCITSLYTDQYMYLGGAHGNTTRDSQTWDFNTGKQLSLEDFFPNNPQFTEYIFKGIQQQIEEQMKTAPSQYFDDYASLLRGNFNINGFFIKPSGIVIYYQQYDIAPYVRGIPEFVFPFQEGSPNA</sequence>